<organism evidence="2 3">
    <name type="scientific">Octopus vulgaris</name>
    <name type="common">Common octopus</name>
    <dbReference type="NCBI Taxonomy" id="6645"/>
    <lineage>
        <taxon>Eukaryota</taxon>
        <taxon>Metazoa</taxon>
        <taxon>Spiralia</taxon>
        <taxon>Lophotrochozoa</taxon>
        <taxon>Mollusca</taxon>
        <taxon>Cephalopoda</taxon>
        <taxon>Coleoidea</taxon>
        <taxon>Octopodiformes</taxon>
        <taxon>Octopoda</taxon>
        <taxon>Incirrata</taxon>
        <taxon>Octopodidae</taxon>
        <taxon>Octopus</taxon>
    </lineage>
</organism>
<accession>A0AA36BUR3</accession>
<evidence type="ECO:0000313" key="2">
    <source>
        <dbReference type="EMBL" id="CAI9740111.1"/>
    </source>
</evidence>
<proteinExistence type="predicted"/>
<dbReference type="AlphaFoldDB" id="A0AA36BUR3"/>
<gene>
    <name evidence="2" type="ORF">OCTVUL_1B027852</name>
</gene>
<keyword evidence="1" id="KW-0472">Membrane</keyword>
<sequence>MNNCSVNIGLKSPMDRKGFYMLLFIASFASSSTIPKKQFISYSLKVSTKLLQHEQYMWVCICTCMCVCVYIYIYIHTYTHTHTQASTQMQSKVENIVLKYQR</sequence>
<dbReference type="Proteomes" id="UP001162480">
    <property type="component" value="Chromosome 24"/>
</dbReference>
<evidence type="ECO:0000313" key="3">
    <source>
        <dbReference type="Proteomes" id="UP001162480"/>
    </source>
</evidence>
<feature type="transmembrane region" description="Helical" evidence="1">
    <location>
        <begin position="56"/>
        <end position="75"/>
    </location>
</feature>
<dbReference type="EMBL" id="OX597837">
    <property type="protein sequence ID" value="CAI9740111.1"/>
    <property type="molecule type" value="Genomic_DNA"/>
</dbReference>
<keyword evidence="1" id="KW-0812">Transmembrane</keyword>
<protein>
    <submittedName>
        <fullName evidence="2">Uncharacterized protein</fullName>
    </submittedName>
</protein>
<evidence type="ECO:0000256" key="1">
    <source>
        <dbReference type="SAM" id="Phobius"/>
    </source>
</evidence>
<keyword evidence="1" id="KW-1133">Transmembrane helix</keyword>
<reference evidence="2" key="1">
    <citation type="submission" date="2023-08" db="EMBL/GenBank/DDBJ databases">
        <authorList>
            <person name="Alioto T."/>
            <person name="Alioto T."/>
            <person name="Gomez Garrido J."/>
        </authorList>
    </citation>
    <scope>NUCLEOTIDE SEQUENCE</scope>
</reference>
<name>A0AA36BUR3_OCTVU</name>
<keyword evidence="3" id="KW-1185">Reference proteome</keyword>
<feature type="transmembrane region" description="Helical" evidence="1">
    <location>
        <begin position="18"/>
        <end position="35"/>
    </location>
</feature>